<evidence type="ECO:0000313" key="4">
    <source>
        <dbReference type="Proteomes" id="UP000324800"/>
    </source>
</evidence>
<dbReference type="GO" id="GO:0006310">
    <property type="term" value="P:DNA recombination"/>
    <property type="evidence" value="ECO:0007669"/>
    <property type="project" value="UniProtKB-KW"/>
</dbReference>
<dbReference type="GO" id="GO:0015074">
    <property type="term" value="P:DNA integration"/>
    <property type="evidence" value="ECO:0007669"/>
    <property type="project" value="InterPro"/>
</dbReference>
<name>A0A5J4WBE0_9EUKA</name>
<dbReference type="SUPFAM" id="SSF56349">
    <property type="entry name" value="DNA breaking-rejoining enzymes"/>
    <property type="match status" value="1"/>
</dbReference>
<dbReference type="EMBL" id="SNRW01002610">
    <property type="protein sequence ID" value="KAA6392247.1"/>
    <property type="molecule type" value="Genomic_DNA"/>
</dbReference>
<proteinExistence type="predicted"/>
<dbReference type="Gene3D" id="1.10.443.10">
    <property type="entry name" value="Intergrase catalytic core"/>
    <property type="match status" value="1"/>
</dbReference>
<reference evidence="3 4" key="1">
    <citation type="submission" date="2019-03" db="EMBL/GenBank/DDBJ databases">
        <title>Single cell metagenomics reveals metabolic interactions within the superorganism composed of flagellate Streblomastix strix and complex community of Bacteroidetes bacteria on its surface.</title>
        <authorList>
            <person name="Treitli S.C."/>
            <person name="Kolisko M."/>
            <person name="Husnik F."/>
            <person name="Keeling P."/>
            <person name="Hampl V."/>
        </authorList>
    </citation>
    <scope>NUCLEOTIDE SEQUENCE [LARGE SCALE GENOMIC DNA]</scope>
    <source>
        <strain evidence="3">ST1C</strain>
    </source>
</reference>
<gene>
    <name evidence="3" type="ORF">EZS28_012228</name>
</gene>
<evidence type="ECO:0000313" key="3">
    <source>
        <dbReference type="EMBL" id="KAA6392247.1"/>
    </source>
</evidence>
<accession>A0A5J4WBE0</accession>
<feature type="domain" description="Tyr recombinase" evidence="2">
    <location>
        <begin position="51"/>
        <end position="234"/>
    </location>
</feature>
<protein>
    <recommendedName>
        <fullName evidence="2">Tyr recombinase domain-containing protein</fullName>
    </recommendedName>
</protein>
<dbReference type="InterPro" id="IPR013762">
    <property type="entry name" value="Integrase-like_cat_sf"/>
</dbReference>
<dbReference type="AlphaFoldDB" id="A0A5J4WBE0"/>
<dbReference type="PROSITE" id="PS51898">
    <property type="entry name" value="TYR_RECOMBINASE"/>
    <property type="match status" value="1"/>
</dbReference>
<sequence>MLTPAAILNAKIAIYTLLISIGIPDKWIQNNTTSTSIKSERKHTSKEIKDKQTYYIYDLLKYIRRRVESIDNKEEDELQGMTLALLMAVTTRRMSEISRAALQIDSNICAQFVLHTDICKIEGQKVTLTIKKAKDTTISPVKWFKQWWKFQESRSNNGKILQWDGTRGKPASDDKCLQLAQMIIKAADLPYKERIKELRAATITKMIDKGLPIPVINAWSIHSDTAKTLQRYYY</sequence>
<organism evidence="3 4">
    <name type="scientific">Streblomastix strix</name>
    <dbReference type="NCBI Taxonomy" id="222440"/>
    <lineage>
        <taxon>Eukaryota</taxon>
        <taxon>Metamonada</taxon>
        <taxon>Preaxostyla</taxon>
        <taxon>Oxymonadida</taxon>
        <taxon>Streblomastigidae</taxon>
        <taxon>Streblomastix</taxon>
    </lineage>
</organism>
<dbReference type="InterPro" id="IPR002104">
    <property type="entry name" value="Integrase_catalytic"/>
</dbReference>
<comment type="caution">
    <text evidence="3">The sequence shown here is derived from an EMBL/GenBank/DDBJ whole genome shotgun (WGS) entry which is preliminary data.</text>
</comment>
<dbReference type="InterPro" id="IPR011010">
    <property type="entry name" value="DNA_brk_join_enz"/>
</dbReference>
<evidence type="ECO:0000256" key="1">
    <source>
        <dbReference type="ARBA" id="ARBA00023172"/>
    </source>
</evidence>
<evidence type="ECO:0000259" key="2">
    <source>
        <dbReference type="PROSITE" id="PS51898"/>
    </source>
</evidence>
<dbReference type="Proteomes" id="UP000324800">
    <property type="component" value="Unassembled WGS sequence"/>
</dbReference>
<dbReference type="GO" id="GO:0003677">
    <property type="term" value="F:DNA binding"/>
    <property type="evidence" value="ECO:0007669"/>
    <property type="project" value="InterPro"/>
</dbReference>
<keyword evidence="1" id="KW-0233">DNA recombination</keyword>